<reference evidence="2 3" key="1">
    <citation type="journal article" date="2012" name="BMC Genomics">
        <title>Comparative genomics of the white-rot fungi, Phanerochaete carnosa and P. chrysosporium, to elucidate the genetic basis of the distinct wood types they colonize.</title>
        <authorList>
            <person name="Suzuki H."/>
            <person name="MacDonald J."/>
            <person name="Syed K."/>
            <person name="Salamov A."/>
            <person name="Hori C."/>
            <person name="Aerts A."/>
            <person name="Henrissat B."/>
            <person name="Wiebenga A."/>
            <person name="vanKuyk P.A."/>
            <person name="Barry K."/>
            <person name="Lindquist E."/>
            <person name="LaButti K."/>
            <person name="Lapidus A."/>
            <person name="Lucas S."/>
            <person name="Coutinho P."/>
            <person name="Gong Y."/>
            <person name="Samejima M."/>
            <person name="Mahadevan R."/>
            <person name="Abou-Zaid M."/>
            <person name="de Vries R.P."/>
            <person name="Igarashi K."/>
            <person name="Yadav J.S."/>
            <person name="Grigoriev I.V."/>
            <person name="Master E.R."/>
        </authorList>
    </citation>
    <scope>NUCLEOTIDE SEQUENCE [LARGE SCALE GENOMIC DNA]</scope>
    <source>
        <strain evidence="2 3">HHB-10118-sp</strain>
    </source>
</reference>
<protein>
    <submittedName>
        <fullName evidence="2">Uncharacterized protein</fullName>
    </submittedName>
</protein>
<name>K5WAD9_PHACS</name>
<evidence type="ECO:0000313" key="2">
    <source>
        <dbReference type="EMBL" id="EKM56185.1"/>
    </source>
</evidence>
<feature type="region of interest" description="Disordered" evidence="1">
    <location>
        <begin position="93"/>
        <end position="131"/>
    </location>
</feature>
<organism evidence="2 3">
    <name type="scientific">Phanerochaete carnosa (strain HHB-10118-sp)</name>
    <name type="common">White-rot fungus</name>
    <name type="synonym">Peniophora carnosa</name>
    <dbReference type="NCBI Taxonomy" id="650164"/>
    <lineage>
        <taxon>Eukaryota</taxon>
        <taxon>Fungi</taxon>
        <taxon>Dikarya</taxon>
        <taxon>Basidiomycota</taxon>
        <taxon>Agaricomycotina</taxon>
        <taxon>Agaricomycetes</taxon>
        <taxon>Polyporales</taxon>
        <taxon>Phanerochaetaceae</taxon>
        <taxon>Phanerochaete</taxon>
    </lineage>
</organism>
<accession>K5WAD9</accession>
<feature type="region of interest" description="Disordered" evidence="1">
    <location>
        <begin position="12"/>
        <end position="65"/>
    </location>
</feature>
<dbReference type="AlphaFoldDB" id="K5WAD9"/>
<proteinExistence type="predicted"/>
<gene>
    <name evidence="2" type="ORF">PHACADRAFT_196241</name>
</gene>
<dbReference type="InParanoid" id="K5WAD9"/>
<dbReference type="Proteomes" id="UP000008370">
    <property type="component" value="Unassembled WGS sequence"/>
</dbReference>
<dbReference type="RefSeq" id="XP_007396478.1">
    <property type="nucleotide sequence ID" value="XM_007396416.1"/>
</dbReference>
<dbReference type="HOGENOM" id="CLU_1579080_0_0_1"/>
<keyword evidence="3" id="KW-1185">Reference proteome</keyword>
<feature type="compositionally biased region" description="Polar residues" evidence="1">
    <location>
        <begin position="101"/>
        <end position="117"/>
    </location>
</feature>
<feature type="compositionally biased region" description="Polar residues" evidence="1">
    <location>
        <begin position="30"/>
        <end position="45"/>
    </location>
</feature>
<evidence type="ECO:0000313" key="3">
    <source>
        <dbReference type="Proteomes" id="UP000008370"/>
    </source>
</evidence>
<dbReference type="EMBL" id="JH930472">
    <property type="protein sequence ID" value="EKM56185.1"/>
    <property type="molecule type" value="Genomic_DNA"/>
</dbReference>
<feature type="compositionally biased region" description="Basic and acidic residues" evidence="1">
    <location>
        <begin position="56"/>
        <end position="65"/>
    </location>
</feature>
<evidence type="ECO:0000256" key="1">
    <source>
        <dbReference type="SAM" id="MobiDB-lite"/>
    </source>
</evidence>
<sequence length="169" mass="19128">MKYLQCAAQQLDPLQEPVISNKHDAGPSGVQHTPNDMPSLASSKENLLEEQSALNSEKEFEEPPHLLSETREAYQQCKWTYVCWLKQQEDNRLEKPKPAKDQQSSENSGNSHVQKNVHPNHSKSPKTRLQEANLLYGDEAVESEEAQIVWIDSISEQLDENHSGHTSKA</sequence>
<dbReference type="GeneID" id="18911135"/>
<dbReference type="KEGG" id="pco:PHACADRAFT_196241"/>